<sequence length="111" mass="12338">MVTPVTHPDFRLQLDPASVRLDTRGDQRRSLRGPSARHRPQGGRDPNHFSARVRWGVPAHLVVPCYRAPGLAEPPRLSACEICALTAPFTKYKALYASHDSPSLMICQILI</sequence>
<organism evidence="2 3">
    <name type="scientific">Pleurodeles waltl</name>
    <name type="common">Iberian ribbed newt</name>
    <dbReference type="NCBI Taxonomy" id="8319"/>
    <lineage>
        <taxon>Eukaryota</taxon>
        <taxon>Metazoa</taxon>
        <taxon>Chordata</taxon>
        <taxon>Craniata</taxon>
        <taxon>Vertebrata</taxon>
        <taxon>Euteleostomi</taxon>
        <taxon>Amphibia</taxon>
        <taxon>Batrachia</taxon>
        <taxon>Caudata</taxon>
        <taxon>Salamandroidea</taxon>
        <taxon>Salamandridae</taxon>
        <taxon>Pleurodelinae</taxon>
        <taxon>Pleurodeles</taxon>
    </lineage>
</organism>
<dbReference type="AlphaFoldDB" id="A0AAV7M077"/>
<dbReference type="EMBL" id="JANPWB010000015">
    <property type="protein sequence ID" value="KAJ1094483.1"/>
    <property type="molecule type" value="Genomic_DNA"/>
</dbReference>
<comment type="caution">
    <text evidence="2">The sequence shown here is derived from an EMBL/GenBank/DDBJ whole genome shotgun (WGS) entry which is preliminary data.</text>
</comment>
<evidence type="ECO:0000313" key="2">
    <source>
        <dbReference type="EMBL" id="KAJ1094483.1"/>
    </source>
</evidence>
<protein>
    <submittedName>
        <fullName evidence="2">Uncharacterized protein</fullName>
    </submittedName>
</protein>
<keyword evidence="3" id="KW-1185">Reference proteome</keyword>
<gene>
    <name evidence="2" type="ORF">NDU88_007556</name>
</gene>
<proteinExistence type="predicted"/>
<feature type="region of interest" description="Disordered" evidence="1">
    <location>
        <begin position="16"/>
        <end position="49"/>
    </location>
</feature>
<accession>A0AAV7M077</accession>
<reference evidence="2" key="1">
    <citation type="journal article" date="2022" name="bioRxiv">
        <title>Sequencing and chromosome-scale assembly of the giantPleurodeles waltlgenome.</title>
        <authorList>
            <person name="Brown T."/>
            <person name="Elewa A."/>
            <person name="Iarovenko S."/>
            <person name="Subramanian E."/>
            <person name="Araus A.J."/>
            <person name="Petzold A."/>
            <person name="Susuki M."/>
            <person name="Suzuki K.-i.T."/>
            <person name="Hayashi T."/>
            <person name="Toyoda A."/>
            <person name="Oliveira C."/>
            <person name="Osipova E."/>
            <person name="Leigh N.D."/>
            <person name="Simon A."/>
            <person name="Yun M.H."/>
        </authorList>
    </citation>
    <scope>NUCLEOTIDE SEQUENCE</scope>
    <source>
        <strain evidence="2">20211129_DDA</strain>
        <tissue evidence="2">Liver</tissue>
    </source>
</reference>
<dbReference type="Proteomes" id="UP001066276">
    <property type="component" value="Chromosome 11"/>
</dbReference>
<evidence type="ECO:0000313" key="3">
    <source>
        <dbReference type="Proteomes" id="UP001066276"/>
    </source>
</evidence>
<evidence type="ECO:0000256" key="1">
    <source>
        <dbReference type="SAM" id="MobiDB-lite"/>
    </source>
</evidence>
<name>A0AAV7M077_PLEWA</name>